<feature type="domain" description="Choline/carnitine acyltransferase" evidence="3">
    <location>
        <begin position="2"/>
        <end position="102"/>
    </location>
</feature>
<dbReference type="Pfam" id="PF00755">
    <property type="entry name" value="Carn_acyltransf"/>
    <property type="match status" value="1"/>
</dbReference>
<organism evidence="4 5">
    <name type="scientific">Protopolystoma xenopodis</name>
    <dbReference type="NCBI Taxonomy" id="117903"/>
    <lineage>
        <taxon>Eukaryota</taxon>
        <taxon>Metazoa</taxon>
        <taxon>Spiralia</taxon>
        <taxon>Lophotrochozoa</taxon>
        <taxon>Platyhelminthes</taxon>
        <taxon>Monogenea</taxon>
        <taxon>Polyopisthocotylea</taxon>
        <taxon>Polystomatidea</taxon>
        <taxon>Polystomatidae</taxon>
        <taxon>Protopolystoma</taxon>
    </lineage>
</organism>
<protein>
    <recommendedName>
        <fullName evidence="3">Choline/carnitine acyltransferase domain-containing protein</fullName>
    </recommendedName>
</protein>
<dbReference type="OrthoDB" id="240216at2759"/>
<dbReference type="GO" id="GO:0006631">
    <property type="term" value="P:fatty acid metabolic process"/>
    <property type="evidence" value="ECO:0007669"/>
    <property type="project" value="TreeGrafter"/>
</dbReference>
<keyword evidence="5" id="KW-1185">Reference proteome</keyword>
<dbReference type="Proteomes" id="UP000784294">
    <property type="component" value="Unassembled WGS sequence"/>
</dbReference>
<dbReference type="PANTHER" id="PTHR22589">
    <property type="entry name" value="CARNITINE O-ACYLTRANSFERASE"/>
    <property type="match status" value="1"/>
</dbReference>
<evidence type="ECO:0000256" key="1">
    <source>
        <dbReference type="ARBA" id="ARBA00005232"/>
    </source>
</evidence>
<dbReference type="EMBL" id="CAAALY010008398">
    <property type="protein sequence ID" value="VEL10227.1"/>
    <property type="molecule type" value="Genomic_DNA"/>
</dbReference>
<evidence type="ECO:0000313" key="5">
    <source>
        <dbReference type="Proteomes" id="UP000784294"/>
    </source>
</evidence>
<sequence>MCRDAMTGKGVDRHLFALYVVSKYLRMESPFLKEILSEPWRLSTSQTPMEQSTDRRPPSGHPVLRFQPGGGFGPVADDGYGVSYIFSGDDAIFFHISSRHSSSLTVD</sequence>
<gene>
    <name evidence="4" type="ORF">PXEA_LOCUS3667</name>
</gene>
<dbReference type="SUPFAM" id="SSF52777">
    <property type="entry name" value="CoA-dependent acyltransferases"/>
    <property type="match status" value="1"/>
</dbReference>
<dbReference type="InterPro" id="IPR023213">
    <property type="entry name" value="CAT-like_dom_sf"/>
</dbReference>
<proteinExistence type="inferred from homology"/>
<comment type="similarity">
    <text evidence="1">Belongs to the carnitine/choline acetyltransferase family.</text>
</comment>
<dbReference type="GO" id="GO:0009437">
    <property type="term" value="P:carnitine metabolic process"/>
    <property type="evidence" value="ECO:0007669"/>
    <property type="project" value="TreeGrafter"/>
</dbReference>
<dbReference type="AlphaFoldDB" id="A0A3S4ZRN7"/>
<name>A0A3S4ZRN7_9PLAT</name>
<feature type="region of interest" description="Disordered" evidence="2">
    <location>
        <begin position="43"/>
        <end position="70"/>
    </location>
</feature>
<evidence type="ECO:0000313" key="4">
    <source>
        <dbReference type="EMBL" id="VEL10227.1"/>
    </source>
</evidence>
<dbReference type="PANTHER" id="PTHR22589:SF31">
    <property type="entry name" value="CARNITINE O-PALMITOYLTRANSFERASE"/>
    <property type="match status" value="1"/>
</dbReference>
<accession>A0A3S4ZRN7</accession>
<comment type="caution">
    <text evidence="4">The sequence shown here is derived from an EMBL/GenBank/DDBJ whole genome shotgun (WGS) entry which is preliminary data.</text>
</comment>
<reference evidence="4" key="1">
    <citation type="submission" date="2018-11" db="EMBL/GenBank/DDBJ databases">
        <authorList>
            <consortium name="Pathogen Informatics"/>
        </authorList>
    </citation>
    <scope>NUCLEOTIDE SEQUENCE</scope>
</reference>
<dbReference type="GO" id="GO:0004095">
    <property type="term" value="F:carnitine O-palmitoyltransferase activity"/>
    <property type="evidence" value="ECO:0007669"/>
    <property type="project" value="TreeGrafter"/>
</dbReference>
<dbReference type="GO" id="GO:0005739">
    <property type="term" value="C:mitochondrion"/>
    <property type="evidence" value="ECO:0007669"/>
    <property type="project" value="TreeGrafter"/>
</dbReference>
<evidence type="ECO:0000256" key="2">
    <source>
        <dbReference type="SAM" id="MobiDB-lite"/>
    </source>
</evidence>
<dbReference type="InterPro" id="IPR039551">
    <property type="entry name" value="Cho/carn_acyl_trans"/>
</dbReference>
<dbReference type="Gene3D" id="3.30.559.10">
    <property type="entry name" value="Chloramphenicol acetyltransferase-like domain"/>
    <property type="match status" value="1"/>
</dbReference>
<dbReference type="InterPro" id="IPR000542">
    <property type="entry name" value="Carn_acyl_trans"/>
</dbReference>
<evidence type="ECO:0000259" key="3">
    <source>
        <dbReference type="Pfam" id="PF00755"/>
    </source>
</evidence>